<dbReference type="GO" id="GO:0016493">
    <property type="term" value="F:C-C chemokine receptor activity"/>
    <property type="evidence" value="ECO:0007669"/>
    <property type="project" value="TreeGrafter"/>
</dbReference>
<feature type="transmembrane region" description="Helical" evidence="10">
    <location>
        <begin position="397"/>
        <end position="419"/>
    </location>
</feature>
<keyword evidence="6 10" id="KW-0472">Membrane</keyword>
<dbReference type="Ensembl" id="ENSCCRT00000037402.2">
    <property type="protein sequence ID" value="ENSCCRP00000034518.2"/>
    <property type="gene ID" value="ENSCCRG00000018516.2"/>
</dbReference>
<feature type="transmembrane region" description="Helical" evidence="10">
    <location>
        <begin position="150"/>
        <end position="167"/>
    </location>
</feature>
<dbReference type="Proteomes" id="UP001108240">
    <property type="component" value="Unplaced"/>
</dbReference>
<protein>
    <recommendedName>
        <fullName evidence="11">G-protein coupled receptors family 1 profile domain-containing protein</fullName>
    </recommendedName>
</protein>
<evidence type="ECO:0000256" key="6">
    <source>
        <dbReference type="ARBA" id="ARBA00023136"/>
    </source>
</evidence>
<keyword evidence="4 10" id="KW-1133">Transmembrane helix</keyword>
<evidence type="ECO:0000256" key="1">
    <source>
        <dbReference type="ARBA" id="ARBA00004651"/>
    </source>
</evidence>
<organism evidence="12 13">
    <name type="scientific">Cyprinus carpio carpio</name>
    <dbReference type="NCBI Taxonomy" id="630221"/>
    <lineage>
        <taxon>Eukaryota</taxon>
        <taxon>Metazoa</taxon>
        <taxon>Chordata</taxon>
        <taxon>Craniata</taxon>
        <taxon>Vertebrata</taxon>
        <taxon>Euteleostomi</taxon>
        <taxon>Actinopterygii</taxon>
        <taxon>Neopterygii</taxon>
        <taxon>Teleostei</taxon>
        <taxon>Ostariophysi</taxon>
        <taxon>Cypriniformes</taxon>
        <taxon>Cyprinidae</taxon>
        <taxon>Cyprininae</taxon>
        <taxon>Cyprinus</taxon>
    </lineage>
</organism>
<dbReference type="GO" id="GO:0006955">
    <property type="term" value="P:immune response"/>
    <property type="evidence" value="ECO:0007669"/>
    <property type="project" value="TreeGrafter"/>
</dbReference>
<feature type="transmembrane region" description="Helical" evidence="10">
    <location>
        <begin position="44"/>
        <end position="65"/>
    </location>
</feature>
<dbReference type="GO" id="GO:0060326">
    <property type="term" value="P:cell chemotaxis"/>
    <property type="evidence" value="ECO:0007669"/>
    <property type="project" value="TreeGrafter"/>
</dbReference>
<dbReference type="PROSITE" id="PS50262">
    <property type="entry name" value="G_PROTEIN_RECEP_F1_2"/>
    <property type="match status" value="2"/>
</dbReference>
<feature type="transmembrane region" description="Helical" evidence="10">
    <location>
        <begin position="431"/>
        <end position="452"/>
    </location>
</feature>
<dbReference type="InterPro" id="IPR000276">
    <property type="entry name" value="GPCR_Rhodpsn"/>
</dbReference>
<keyword evidence="5 9" id="KW-0297">G-protein coupled receptor</keyword>
<keyword evidence="3 9" id="KW-0812">Transmembrane</keyword>
<dbReference type="GO" id="GO:0007204">
    <property type="term" value="P:positive regulation of cytosolic calcium ion concentration"/>
    <property type="evidence" value="ECO:0007669"/>
    <property type="project" value="TreeGrafter"/>
</dbReference>
<name>A0A8C1H9S3_CYPCA</name>
<dbReference type="PANTHER" id="PTHR10489">
    <property type="entry name" value="CELL ADHESION MOLECULE"/>
    <property type="match status" value="1"/>
</dbReference>
<feature type="transmembrane region" description="Helical" evidence="10">
    <location>
        <begin position="230"/>
        <end position="251"/>
    </location>
</feature>
<dbReference type="GO" id="GO:0019722">
    <property type="term" value="P:calcium-mediated signaling"/>
    <property type="evidence" value="ECO:0007669"/>
    <property type="project" value="TreeGrafter"/>
</dbReference>
<evidence type="ECO:0000256" key="5">
    <source>
        <dbReference type="ARBA" id="ARBA00023040"/>
    </source>
</evidence>
<evidence type="ECO:0000256" key="10">
    <source>
        <dbReference type="SAM" id="Phobius"/>
    </source>
</evidence>
<evidence type="ECO:0000256" key="8">
    <source>
        <dbReference type="ARBA" id="ARBA00023224"/>
    </source>
</evidence>
<feature type="transmembrane region" description="Helical" evidence="10">
    <location>
        <begin position="119"/>
        <end position="138"/>
    </location>
</feature>
<evidence type="ECO:0000256" key="4">
    <source>
        <dbReference type="ARBA" id="ARBA00022989"/>
    </source>
</evidence>
<dbReference type="CDD" id="cd14984">
    <property type="entry name" value="7tmA_Chemokine_R"/>
    <property type="match status" value="1"/>
</dbReference>
<feature type="domain" description="G-protein coupled receptors family 1 profile" evidence="11">
    <location>
        <begin position="56"/>
        <end position="143"/>
    </location>
</feature>
<keyword evidence="7 9" id="KW-0675">Receptor</keyword>
<feature type="domain" description="G-protein coupled receptors family 1 profile" evidence="11">
    <location>
        <begin position="242"/>
        <end position="493"/>
    </location>
</feature>
<feature type="transmembrane region" description="Helical" evidence="10">
    <location>
        <begin position="302"/>
        <end position="319"/>
    </location>
</feature>
<evidence type="ECO:0000313" key="12">
    <source>
        <dbReference type="Ensembl" id="ENSCCRP00000034518.2"/>
    </source>
</evidence>
<dbReference type="PANTHER" id="PTHR10489:SF627">
    <property type="entry name" value="C-C CHEMOKINE RECEPTOR TYPE 8"/>
    <property type="match status" value="1"/>
</dbReference>
<keyword evidence="8 9" id="KW-0807">Transducer</keyword>
<proteinExistence type="inferred from homology"/>
<dbReference type="SUPFAM" id="SSF81321">
    <property type="entry name" value="Family A G protein-coupled receptor-like"/>
    <property type="match status" value="2"/>
</dbReference>
<dbReference type="InterPro" id="IPR000355">
    <property type="entry name" value="Chemokine_rcpt"/>
</dbReference>
<dbReference type="FunFam" id="1.20.1070.10:FF:000026">
    <property type="entry name" value="C-C chemokine receptor type 5"/>
    <property type="match status" value="1"/>
</dbReference>
<dbReference type="InterPro" id="IPR050119">
    <property type="entry name" value="CCR1-9-like"/>
</dbReference>
<reference evidence="12" key="2">
    <citation type="submission" date="2025-09" db="UniProtKB">
        <authorList>
            <consortium name="Ensembl"/>
        </authorList>
    </citation>
    <scope>IDENTIFICATION</scope>
</reference>
<dbReference type="GO" id="GO:0019957">
    <property type="term" value="F:C-C chemokine binding"/>
    <property type="evidence" value="ECO:0007669"/>
    <property type="project" value="TreeGrafter"/>
</dbReference>
<dbReference type="GO" id="GO:0009897">
    <property type="term" value="C:external side of plasma membrane"/>
    <property type="evidence" value="ECO:0007669"/>
    <property type="project" value="TreeGrafter"/>
</dbReference>
<evidence type="ECO:0000256" key="2">
    <source>
        <dbReference type="ARBA" id="ARBA00022475"/>
    </source>
</evidence>
<keyword evidence="2" id="KW-1003">Cell membrane</keyword>
<keyword evidence="13" id="KW-1185">Reference proteome</keyword>
<dbReference type="PRINTS" id="PR00657">
    <property type="entry name" value="CCCHEMOKINER"/>
</dbReference>
<accession>A0A8C1H9S3</accession>
<evidence type="ECO:0000256" key="3">
    <source>
        <dbReference type="ARBA" id="ARBA00022692"/>
    </source>
</evidence>
<dbReference type="PRINTS" id="PR00237">
    <property type="entry name" value="GPCRRHODOPSN"/>
</dbReference>
<dbReference type="Pfam" id="PF00001">
    <property type="entry name" value="7tm_1"/>
    <property type="match status" value="2"/>
</dbReference>
<dbReference type="PROSITE" id="PS00237">
    <property type="entry name" value="G_PROTEIN_RECEP_F1_1"/>
    <property type="match status" value="1"/>
</dbReference>
<comment type="subcellular location">
    <subcellularLocation>
        <location evidence="1">Cell membrane</location>
        <topology evidence="1">Multi-pass membrane protein</topology>
    </subcellularLocation>
</comment>
<dbReference type="GeneTree" id="ENSGT01020000230359"/>
<feature type="transmembrane region" description="Helical" evidence="10">
    <location>
        <begin position="263"/>
        <end position="282"/>
    </location>
</feature>
<comment type="similarity">
    <text evidence="9">Belongs to the G-protein coupled receptor 1 family.</text>
</comment>
<evidence type="ECO:0000259" key="11">
    <source>
        <dbReference type="PROSITE" id="PS50262"/>
    </source>
</evidence>
<feature type="transmembrane region" description="Helical" evidence="10">
    <location>
        <begin position="77"/>
        <end position="99"/>
    </location>
</feature>
<dbReference type="Gene3D" id="1.20.1070.10">
    <property type="entry name" value="Rhodopsin 7-helix transmembrane proteins"/>
    <property type="match status" value="2"/>
</dbReference>
<dbReference type="AlphaFoldDB" id="A0A8C1H9S3"/>
<feature type="transmembrane region" description="Helical" evidence="10">
    <location>
        <begin position="339"/>
        <end position="356"/>
    </location>
</feature>
<reference evidence="12" key="1">
    <citation type="submission" date="2025-08" db="UniProtKB">
        <authorList>
            <consortium name="Ensembl"/>
        </authorList>
    </citation>
    <scope>IDENTIFICATION</scope>
</reference>
<evidence type="ECO:0000256" key="9">
    <source>
        <dbReference type="RuleBase" id="RU000688"/>
    </source>
</evidence>
<dbReference type="InterPro" id="IPR017452">
    <property type="entry name" value="GPCR_Rhodpsn_7TM"/>
</dbReference>
<sequence>MEQCQLFVIHLHLQKNMNTAVYDIYKTETKCTIEESPNPHLKAAIFYMVFALGLIGNITVLWVLLKIMHVKNMTNLCLLNLALSDLLMVLSLPFWALYAQGHYLKTNEMCKAMAGTYQVGFYSGILFVTLMSVDRYLVIVHAVAVLGAKMLRYGIVFPSGFLIMNSTDELLSVGWQKVEATTFSSVDGHIADATSNGTSTDDYYDYYHGPDDSSAYSCVYGNHGASILPVLYSLFFVVGFLGNILVIWVVLMGVKLRSMTDICLLNLAIADLLLISSLPFLAHSARDQWIFGDFMCTMVLSVYHIGFYSGIFFIVLMSVDRYLAVVHAVFALRVRTRTYGILASAVIWIIAVSASFPELIYLKTTEHNKTKICMSYQSNNQESYRITKVFGIYKMNIIGLFLPLFVIGYCYSMILKRLLSARSSRRQAMRLVITVMVVFFFCWAPYNIAAFVKASEMKEHITPTCEGSKAIRLSLQITEAVAYSHSIVNPFLYVFVGEKFRRQLFRLLNKTPLSRVQFMKSYIVQATGSVYSQTTSVDERSATAV</sequence>
<evidence type="ECO:0000256" key="7">
    <source>
        <dbReference type="ARBA" id="ARBA00023170"/>
    </source>
</evidence>
<evidence type="ECO:0000313" key="13">
    <source>
        <dbReference type="Proteomes" id="UP001108240"/>
    </source>
</evidence>